<organism evidence="5 6">
    <name type="scientific">Nyssa sinensis</name>
    <dbReference type="NCBI Taxonomy" id="561372"/>
    <lineage>
        <taxon>Eukaryota</taxon>
        <taxon>Viridiplantae</taxon>
        <taxon>Streptophyta</taxon>
        <taxon>Embryophyta</taxon>
        <taxon>Tracheophyta</taxon>
        <taxon>Spermatophyta</taxon>
        <taxon>Magnoliopsida</taxon>
        <taxon>eudicotyledons</taxon>
        <taxon>Gunneridae</taxon>
        <taxon>Pentapetalae</taxon>
        <taxon>asterids</taxon>
        <taxon>Cornales</taxon>
        <taxon>Nyssaceae</taxon>
        <taxon>Nyssa</taxon>
    </lineage>
</organism>
<feature type="compositionally biased region" description="Basic and acidic residues" evidence="2">
    <location>
        <begin position="1"/>
        <end position="21"/>
    </location>
</feature>
<dbReference type="PROSITE" id="PS50217">
    <property type="entry name" value="BZIP"/>
    <property type="match status" value="1"/>
</dbReference>
<dbReference type="EMBL" id="CM018049">
    <property type="protein sequence ID" value="KAA8520197.1"/>
    <property type="molecule type" value="Genomic_DNA"/>
</dbReference>
<dbReference type="SMART" id="SM00338">
    <property type="entry name" value="BRLZ"/>
    <property type="match status" value="1"/>
</dbReference>
<sequence>MEKERNSLHDGPCHYHDEEKKKGKALAFSDGSETRAHGEDDSETETVRSVDFSSTEMADFCAAHNNSLFAKVLYKKVGHQKLSTHLNRLWSPKGTLEVVPLENEFFLLNFSLPSDFNKAIEGAPWLIDGHCIVFLPWVPNFKPSEVVITKAKVWVRLPELPVEFYNDLALSRIAEAIGINLIKIDPFTARKLKCKFARLCIEIDLNRPVVPCIKLGQGLWQTIQYEGLPVLCYQCGRVGHLHPKCLYFPASTSKAISVPHEAPTTLHNIQSVEYCSIYGPWLQVPRRQRLWPHRLANESGRQQVWVPSAGNFEQQNLLCLTDELNSPKEKSATIPVSVSSSLTKMINTEPPLEQNRHLQPGEGTSSPVNNIETFIQNDDAPAPLDSKQFSTAEEAAATIFSGTPLKVEVPEHFTFFTVPVTHLPHDSVQPHQANSPYVSSRFPKSNVLPSLTLDSPSAPFFSPRSHSTSHQRIDDQFFTQVVQLSTEVLEVNNAPVEVIERSTEGGPTVVIFESNILESDIDVNISPLSTGHGNQHHTRVKPTVIDHSNHHGACKNKVLIWNCRGAGDPKVEHMIKALCQEHKPAIVLLLETRTTGFEADRVIRGTGFSSSYRVDPVGFSGGTWLLWSEEHVQIDVRFSFGGMKGNMDDGEVELSDHVLLPNPNSSSNIQPSTSIDSLLDEFLKNARTCTHTHTCNPPGPDAAHTHTCYHTHTQVIPSEEDDVPHEREHSVSKPRRSSGNREAVRKYREKKKAHTAYLEEEVKKLQVLNQQLIKKLQGQAVLEAEVLRLRGLLLDLRGKIDNELGIFPFQKQCGTTISFKEGDCGILPNGSAVGLRCENDTPHFHPHMGTSLQPSGVGGNGKMVVSWEGNCQHAIIDCQANGNDMVTAEGCPFDTMETLVSSTSQAE</sequence>
<keyword evidence="1" id="KW-0862">Zinc</keyword>
<dbReference type="OrthoDB" id="1918304at2759"/>
<dbReference type="GO" id="GO:0003676">
    <property type="term" value="F:nucleic acid binding"/>
    <property type="evidence" value="ECO:0007669"/>
    <property type="project" value="InterPro"/>
</dbReference>
<dbReference type="InterPro" id="IPR001878">
    <property type="entry name" value="Znf_CCHC"/>
</dbReference>
<dbReference type="GO" id="GO:0003700">
    <property type="term" value="F:DNA-binding transcription factor activity"/>
    <property type="evidence" value="ECO:0007669"/>
    <property type="project" value="InterPro"/>
</dbReference>
<dbReference type="CDD" id="cd14686">
    <property type="entry name" value="bZIP"/>
    <property type="match status" value="1"/>
</dbReference>
<evidence type="ECO:0000313" key="5">
    <source>
        <dbReference type="EMBL" id="KAA8520197.1"/>
    </source>
</evidence>
<dbReference type="InterPro" id="IPR004827">
    <property type="entry name" value="bZIP"/>
</dbReference>
<feature type="region of interest" description="Disordered" evidence="2">
    <location>
        <begin position="1"/>
        <end position="48"/>
    </location>
</feature>
<dbReference type="PROSITE" id="PS50158">
    <property type="entry name" value="ZF_CCHC"/>
    <property type="match status" value="1"/>
</dbReference>
<evidence type="ECO:0000313" key="6">
    <source>
        <dbReference type="Proteomes" id="UP000325577"/>
    </source>
</evidence>
<protein>
    <recommendedName>
        <fullName evidence="7">CCHC-type domain-containing protein</fullName>
    </recommendedName>
</protein>
<dbReference type="InterPro" id="IPR046347">
    <property type="entry name" value="bZIP_sf"/>
</dbReference>
<feature type="region of interest" description="Disordered" evidence="2">
    <location>
        <begin position="714"/>
        <end position="748"/>
    </location>
</feature>
<feature type="domain" description="CCHC-type" evidence="3">
    <location>
        <begin position="232"/>
        <end position="245"/>
    </location>
</feature>
<dbReference type="Proteomes" id="UP000325577">
    <property type="component" value="Linkage Group LG6"/>
</dbReference>
<evidence type="ECO:0000259" key="4">
    <source>
        <dbReference type="PROSITE" id="PS50217"/>
    </source>
</evidence>
<name>A0A5J4ZSS6_9ASTE</name>
<keyword evidence="1" id="KW-0479">Metal-binding</keyword>
<dbReference type="SUPFAM" id="SSF57959">
    <property type="entry name" value="Leucine zipper domain"/>
    <property type="match status" value="1"/>
</dbReference>
<proteinExistence type="predicted"/>
<dbReference type="AlphaFoldDB" id="A0A5J4ZSS6"/>
<dbReference type="InterPro" id="IPR025558">
    <property type="entry name" value="DUF4283"/>
</dbReference>
<dbReference type="Gene3D" id="1.20.5.170">
    <property type="match status" value="1"/>
</dbReference>
<dbReference type="InterPro" id="IPR040256">
    <property type="entry name" value="At4g02000-like"/>
</dbReference>
<dbReference type="Pfam" id="PF14111">
    <property type="entry name" value="DUF4283"/>
    <property type="match status" value="1"/>
</dbReference>
<evidence type="ECO:0000259" key="3">
    <source>
        <dbReference type="PROSITE" id="PS50158"/>
    </source>
</evidence>
<gene>
    <name evidence="5" type="ORF">F0562_014453</name>
</gene>
<feature type="domain" description="BZIP" evidence="4">
    <location>
        <begin position="730"/>
        <end position="777"/>
    </location>
</feature>
<dbReference type="GO" id="GO:0008270">
    <property type="term" value="F:zinc ion binding"/>
    <property type="evidence" value="ECO:0007669"/>
    <property type="project" value="UniProtKB-KW"/>
</dbReference>
<evidence type="ECO:0008006" key="7">
    <source>
        <dbReference type="Google" id="ProtNLM"/>
    </source>
</evidence>
<dbReference type="SUPFAM" id="SSF56219">
    <property type="entry name" value="DNase I-like"/>
    <property type="match status" value="1"/>
</dbReference>
<keyword evidence="6" id="KW-1185">Reference proteome</keyword>
<dbReference type="Pfam" id="PF07716">
    <property type="entry name" value="bZIP_2"/>
    <property type="match status" value="1"/>
</dbReference>
<evidence type="ECO:0000256" key="2">
    <source>
        <dbReference type="SAM" id="MobiDB-lite"/>
    </source>
</evidence>
<dbReference type="PANTHER" id="PTHR31286:SF99">
    <property type="entry name" value="DUF4283 DOMAIN-CONTAINING PROTEIN"/>
    <property type="match status" value="1"/>
</dbReference>
<keyword evidence="1" id="KW-0863">Zinc-finger</keyword>
<dbReference type="Gene3D" id="3.60.10.10">
    <property type="entry name" value="Endonuclease/exonuclease/phosphatase"/>
    <property type="match status" value="1"/>
</dbReference>
<dbReference type="PANTHER" id="PTHR31286">
    <property type="entry name" value="GLYCINE-RICH CELL WALL STRUCTURAL PROTEIN 1.8-LIKE"/>
    <property type="match status" value="1"/>
</dbReference>
<dbReference type="InterPro" id="IPR036691">
    <property type="entry name" value="Endo/exonu/phosph_ase_sf"/>
</dbReference>
<reference evidence="5 6" key="1">
    <citation type="submission" date="2019-09" db="EMBL/GenBank/DDBJ databases">
        <title>A chromosome-level genome assembly of the Chinese tupelo Nyssa sinensis.</title>
        <authorList>
            <person name="Yang X."/>
            <person name="Kang M."/>
            <person name="Yang Y."/>
            <person name="Xiong H."/>
            <person name="Wang M."/>
            <person name="Zhang Z."/>
            <person name="Wang Z."/>
            <person name="Wu H."/>
            <person name="Ma T."/>
            <person name="Liu J."/>
            <person name="Xi Z."/>
        </authorList>
    </citation>
    <scope>NUCLEOTIDE SEQUENCE [LARGE SCALE GENOMIC DNA]</scope>
    <source>
        <strain evidence="5">J267</strain>
        <tissue evidence="5">Leaf</tissue>
    </source>
</reference>
<accession>A0A5J4ZSS6</accession>
<evidence type="ECO:0000256" key="1">
    <source>
        <dbReference type="PROSITE-ProRule" id="PRU00047"/>
    </source>
</evidence>